<reference evidence="1" key="1">
    <citation type="submission" date="2020-06" db="EMBL/GenBank/DDBJ databases">
        <title>Draft genome of Bugula neritina, a colonial animal packing powerful symbionts and potential medicines.</title>
        <authorList>
            <person name="Rayko M."/>
        </authorList>
    </citation>
    <scope>NUCLEOTIDE SEQUENCE [LARGE SCALE GENOMIC DNA]</scope>
    <source>
        <strain evidence="1">Kwan_BN1</strain>
    </source>
</reference>
<evidence type="ECO:0000313" key="2">
    <source>
        <dbReference type="Proteomes" id="UP000593567"/>
    </source>
</evidence>
<dbReference type="Proteomes" id="UP000593567">
    <property type="component" value="Unassembled WGS sequence"/>
</dbReference>
<proteinExistence type="predicted"/>
<sequence length="78" mass="9064">MFLKLTQPVFSCQVTKSSHIIIPTSVEVNRTIQSSLYYSPAMFTVKLTVYIKLHRSIWISQCVDTWTSFSRLKCFLTI</sequence>
<keyword evidence="2" id="KW-1185">Reference proteome</keyword>
<evidence type="ECO:0000313" key="1">
    <source>
        <dbReference type="EMBL" id="KAF6022119.1"/>
    </source>
</evidence>
<comment type="caution">
    <text evidence="1">The sequence shown here is derived from an EMBL/GenBank/DDBJ whole genome shotgun (WGS) entry which is preliminary data.</text>
</comment>
<protein>
    <submittedName>
        <fullName evidence="1">Uncharacterized protein</fullName>
    </submittedName>
</protein>
<name>A0A7J7J7B8_BUGNE</name>
<accession>A0A7J7J7B8</accession>
<dbReference type="EMBL" id="VXIV02002900">
    <property type="protein sequence ID" value="KAF6022119.1"/>
    <property type="molecule type" value="Genomic_DNA"/>
</dbReference>
<organism evidence="1 2">
    <name type="scientific">Bugula neritina</name>
    <name type="common">Brown bryozoan</name>
    <name type="synonym">Sertularia neritina</name>
    <dbReference type="NCBI Taxonomy" id="10212"/>
    <lineage>
        <taxon>Eukaryota</taxon>
        <taxon>Metazoa</taxon>
        <taxon>Spiralia</taxon>
        <taxon>Lophotrochozoa</taxon>
        <taxon>Bryozoa</taxon>
        <taxon>Gymnolaemata</taxon>
        <taxon>Cheilostomatida</taxon>
        <taxon>Flustrina</taxon>
        <taxon>Buguloidea</taxon>
        <taxon>Bugulidae</taxon>
        <taxon>Bugula</taxon>
    </lineage>
</organism>
<dbReference type="AlphaFoldDB" id="A0A7J7J7B8"/>
<gene>
    <name evidence="1" type="ORF">EB796_019573</name>
</gene>